<organism evidence="2 3">
    <name type="scientific">Mucor saturninus</name>
    <dbReference type="NCBI Taxonomy" id="64648"/>
    <lineage>
        <taxon>Eukaryota</taxon>
        <taxon>Fungi</taxon>
        <taxon>Fungi incertae sedis</taxon>
        <taxon>Mucoromycota</taxon>
        <taxon>Mucoromycotina</taxon>
        <taxon>Mucoromycetes</taxon>
        <taxon>Mucorales</taxon>
        <taxon>Mucorineae</taxon>
        <taxon>Mucoraceae</taxon>
        <taxon>Mucor</taxon>
    </lineage>
</organism>
<keyword evidence="3" id="KW-1185">Reference proteome</keyword>
<evidence type="ECO:0000313" key="2">
    <source>
        <dbReference type="EMBL" id="KAG2204146.1"/>
    </source>
</evidence>
<dbReference type="PANTHER" id="PTHR31669">
    <property type="entry name" value="PROTEIN FAR1-RELATED SEQUENCE 10-RELATED"/>
    <property type="match status" value="1"/>
</dbReference>
<dbReference type="InterPro" id="IPR018289">
    <property type="entry name" value="MULE_transposase_dom"/>
</dbReference>
<proteinExistence type="predicted"/>
<evidence type="ECO:0000259" key="1">
    <source>
        <dbReference type="Pfam" id="PF10551"/>
    </source>
</evidence>
<reference evidence="2" key="1">
    <citation type="submission" date="2020-12" db="EMBL/GenBank/DDBJ databases">
        <title>Metabolic potential, ecology and presence of endohyphal bacteria is reflected in genomic diversity of Mucoromycotina.</title>
        <authorList>
            <person name="Muszewska A."/>
            <person name="Okrasinska A."/>
            <person name="Steczkiewicz K."/>
            <person name="Drgas O."/>
            <person name="Orlowska M."/>
            <person name="Perlinska-Lenart U."/>
            <person name="Aleksandrzak-Piekarczyk T."/>
            <person name="Szatraj K."/>
            <person name="Zielenkiewicz U."/>
            <person name="Pilsyk S."/>
            <person name="Malc E."/>
            <person name="Mieczkowski P."/>
            <person name="Kruszewska J.S."/>
            <person name="Biernat P."/>
            <person name="Pawlowska J."/>
        </authorList>
    </citation>
    <scope>NUCLEOTIDE SEQUENCE</scope>
    <source>
        <strain evidence="2">WA0000017839</strain>
    </source>
</reference>
<dbReference type="EMBL" id="JAEPRD010000046">
    <property type="protein sequence ID" value="KAG2204146.1"/>
    <property type="molecule type" value="Genomic_DNA"/>
</dbReference>
<dbReference type="Proteomes" id="UP000603453">
    <property type="component" value="Unassembled WGS sequence"/>
</dbReference>
<protein>
    <recommendedName>
        <fullName evidence="1">MULE transposase domain-containing protein</fullName>
    </recommendedName>
</protein>
<accession>A0A8H7R4A2</accession>
<sequence length="305" mass="34265">MSTYRFEQFPAEVCFSAAANQGFEMHTRDSAPVGRKASFNCWVIGSIVNSHNHDMLEGDDRLCLLKNRSLDLNQQSKMEELHLANVKTSSIVAAVNSASVSGTYAIAKDVTNARSRIRRALNEGYNQESLNPFIKEMEARNYTLSSQHSNDGRLTHLFFSHEKTIANNVQCPEVLIVDATYRTNVCGYPLINAIGVDNVSNEAGSGLMNFSIPLVWVADETKETYTWFFDTLKNKIYNKANVMPEVIITDKAASVRGSLDLIFPDVPKMICVWHIVAQNVKANFLKLFEKSEDFKELERSFLGFA</sequence>
<comment type="caution">
    <text evidence="2">The sequence shown here is derived from an EMBL/GenBank/DDBJ whole genome shotgun (WGS) entry which is preliminary data.</text>
</comment>
<evidence type="ECO:0000313" key="3">
    <source>
        <dbReference type="Proteomes" id="UP000603453"/>
    </source>
</evidence>
<feature type="domain" description="MULE transposase" evidence="1">
    <location>
        <begin position="174"/>
        <end position="277"/>
    </location>
</feature>
<dbReference type="PANTHER" id="PTHR31669:SF251">
    <property type="entry name" value="PROTEIN FAR1-RELATED SEQUENCE"/>
    <property type="match status" value="1"/>
</dbReference>
<dbReference type="AlphaFoldDB" id="A0A8H7R4A2"/>
<gene>
    <name evidence="2" type="ORF">INT47_011629</name>
</gene>
<dbReference type="GO" id="GO:0006355">
    <property type="term" value="P:regulation of DNA-templated transcription"/>
    <property type="evidence" value="ECO:0007669"/>
    <property type="project" value="InterPro"/>
</dbReference>
<dbReference type="InterPro" id="IPR031052">
    <property type="entry name" value="FHY3/FAR1"/>
</dbReference>
<dbReference type="OrthoDB" id="2379842at2759"/>
<name>A0A8H7R4A2_9FUNG</name>
<dbReference type="Pfam" id="PF10551">
    <property type="entry name" value="MULE"/>
    <property type="match status" value="1"/>
</dbReference>